<proteinExistence type="predicted"/>
<evidence type="ECO:0000313" key="2">
    <source>
        <dbReference type="EMBL" id="ANG62334.1"/>
    </source>
</evidence>
<keyword evidence="1" id="KW-0812">Transmembrane</keyword>
<gene>
    <name evidence="2" type="ORF">A8C75_07425</name>
</gene>
<evidence type="ECO:0000313" key="3">
    <source>
        <dbReference type="Proteomes" id="UP000078070"/>
    </source>
</evidence>
<name>A0A1A9EW01_9GAMM</name>
<reference evidence="2 3" key="2">
    <citation type="journal article" date="2018" name="Int. J. Syst. Evol. Microbiol.">
        <title>Marinobacterium aestuarii sp. nov., a benzene-degrading marine bacterium isolated from estuary sediment.</title>
        <authorList>
            <person name="Bae S.S."/>
            <person name="Jung J."/>
            <person name="Chung D."/>
            <person name="Baek K."/>
        </authorList>
    </citation>
    <scope>NUCLEOTIDE SEQUENCE [LARGE SCALE GENOMIC DNA]</scope>
    <source>
        <strain evidence="2 3">ST58-10</strain>
    </source>
</reference>
<dbReference type="EMBL" id="CP015839">
    <property type="protein sequence ID" value="ANG62334.1"/>
    <property type="molecule type" value="Genomic_DNA"/>
</dbReference>
<dbReference type="STRING" id="1821621.A8C75_07425"/>
<sequence length="128" mass="15038">MERLLSSHDKFDLQQNYRRYLKFRDQREDANRAMQIAKASRVWVAGVVTLLFALASDFFLGASAALFGLYFYRLLMARMKTSQADEGCEDTDRWFASKGLKFEGRILYFRDDKMLEHPLDPFDDGIYK</sequence>
<feature type="transmembrane region" description="Helical" evidence="1">
    <location>
        <begin position="42"/>
        <end position="72"/>
    </location>
</feature>
<dbReference type="OrthoDB" id="6089249at2"/>
<keyword evidence="3" id="KW-1185">Reference proteome</keyword>
<keyword evidence="1" id="KW-0472">Membrane</keyword>
<evidence type="ECO:0000256" key="1">
    <source>
        <dbReference type="SAM" id="Phobius"/>
    </source>
</evidence>
<dbReference type="KEGG" id="mars:A8C75_07425"/>
<dbReference type="RefSeq" id="WP_067380154.1">
    <property type="nucleotide sequence ID" value="NZ_CP015839.1"/>
</dbReference>
<accession>A0A1A9EW01</accession>
<dbReference type="Proteomes" id="UP000078070">
    <property type="component" value="Chromosome"/>
</dbReference>
<protein>
    <submittedName>
        <fullName evidence="2">Uncharacterized protein</fullName>
    </submittedName>
</protein>
<dbReference type="AlphaFoldDB" id="A0A1A9EW01"/>
<organism evidence="2 3">
    <name type="scientific">Marinobacterium aestuarii</name>
    <dbReference type="NCBI Taxonomy" id="1821621"/>
    <lineage>
        <taxon>Bacteria</taxon>
        <taxon>Pseudomonadati</taxon>
        <taxon>Pseudomonadota</taxon>
        <taxon>Gammaproteobacteria</taxon>
        <taxon>Oceanospirillales</taxon>
        <taxon>Oceanospirillaceae</taxon>
        <taxon>Marinobacterium</taxon>
    </lineage>
</organism>
<keyword evidence="1" id="KW-1133">Transmembrane helix</keyword>
<reference evidence="3" key="1">
    <citation type="submission" date="2016-05" db="EMBL/GenBank/DDBJ databases">
        <authorList>
            <person name="Baek K."/>
            <person name="Yang S.-J."/>
        </authorList>
    </citation>
    <scope>NUCLEOTIDE SEQUENCE [LARGE SCALE GENOMIC DNA]</scope>
    <source>
        <strain evidence="3">ST58-10</strain>
    </source>
</reference>